<feature type="domain" description="Arginine repressor DNA-binding" evidence="11">
    <location>
        <begin position="16"/>
        <end position="74"/>
    </location>
</feature>
<dbReference type="GO" id="GO:0034618">
    <property type="term" value="F:arginine binding"/>
    <property type="evidence" value="ECO:0007669"/>
    <property type="project" value="InterPro"/>
</dbReference>
<evidence type="ECO:0000259" key="12">
    <source>
        <dbReference type="Pfam" id="PF02863"/>
    </source>
</evidence>
<keyword evidence="7 10" id="KW-0805">Transcription regulation</keyword>
<keyword evidence="14" id="KW-1185">Reference proteome</keyword>
<comment type="pathway">
    <text evidence="2 10">Amino-acid biosynthesis; L-arginine biosynthesis [regulation].</text>
</comment>
<evidence type="ECO:0000256" key="8">
    <source>
        <dbReference type="ARBA" id="ARBA00023125"/>
    </source>
</evidence>
<dbReference type="AlphaFoldDB" id="A0A095VPU2"/>
<dbReference type="PANTHER" id="PTHR34471:SF1">
    <property type="entry name" value="ARGININE REPRESSOR"/>
    <property type="match status" value="1"/>
</dbReference>
<dbReference type="GO" id="GO:0003700">
    <property type="term" value="F:DNA-binding transcription factor activity"/>
    <property type="evidence" value="ECO:0007669"/>
    <property type="project" value="UniProtKB-UniRule"/>
</dbReference>
<accession>A0A095VPU2</accession>
<evidence type="ECO:0000256" key="2">
    <source>
        <dbReference type="ARBA" id="ARBA00005040"/>
    </source>
</evidence>
<keyword evidence="9 10" id="KW-0804">Transcription</keyword>
<dbReference type="HAMAP" id="MF_00173">
    <property type="entry name" value="Arg_repressor"/>
    <property type="match status" value="1"/>
</dbReference>
<evidence type="ECO:0000256" key="1">
    <source>
        <dbReference type="ARBA" id="ARBA00004496"/>
    </source>
</evidence>
<comment type="subcellular location">
    <subcellularLocation>
        <location evidence="1 10">Cytoplasm</location>
    </subcellularLocation>
</comment>
<dbReference type="Pfam" id="PF01316">
    <property type="entry name" value="Arg_repressor"/>
    <property type="match status" value="1"/>
</dbReference>
<dbReference type="Pfam" id="PF02863">
    <property type="entry name" value="Arg_repressor_C"/>
    <property type="match status" value="1"/>
</dbReference>
<dbReference type="SUPFAM" id="SSF55252">
    <property type="entry name" value="C-terminal domain of arginine repressor"/>
    <property type="match status" value="1"/>
</dbReference>
<dbReference type="InterPro" id="IPR001669">
    <property type="entry name" value="Arg_repress"/>
</dbReference>
<evidence type="ECO:0000313" key="13">
    <source>
        <dbReference type="EMBL" id="KGD76640.1"/>
    </source>
</evidence>
<keyword evidence="6 10" id="KW-0055">Arginine biosynthesis</keyword>
<evidence type="ECO:0000256" key="3">
    <source>
        <dbReference type="ARBA" id="ARBA00008316"/>
    </source>
</evidence>
<dbReference type="Gene3D" id="1.10.10.10">
    <property type="entry name" value="Winged helix-like DNA-binding domain superfamily/Winged helix DNA-binding domain"/>
    <property type="match status" value="1"/>
</dbReference>
<evidence type="ECO:0000256" key="10">
    <source>
        <dbReference type="HAMAP-Rule" id="MF_00173"/>
    </source>
</evidence>
<dbReference type="GO" id="GO:1900079">
    <property type="term" value="P:regulation of arginine biosynthetic process"/>
    <property type="evidence" value="ECO:0007669"/>
    <property type="project" value="UniProtKB-UniRule"/>
</dbReference>
<dbReference type="eggNOG" id="COG1438">
    <property type="taxonomic scope" value="Bacteria"/>
</dbReference>
<keyword evidence="5 10" id="KW-0963">Cytoplasm</keyword>
<dbReference type="Proteomes" id="UP000029577">
    <property type="component" value="Unassembled WGS sequence"/>
</dbReference>
<dbReference type="SUPFAM" id="SSF46785">
    <property type="entry name" value="Winged helix' DNA-binding domain"/>
    <property type="match status" value="1"/>
</dbReference>
<dbReference type="InterPro" id="IPR036251">
    <property type="entry name" value="Arg_repress_C_sf"/>
</dbReference>
<gene>
    <name evidence="10" type="primary">argR</name>
    <name evidence="13" type="ORF">HA49_03845</name>
</gene>
<dbReference type="UniPathway" id="UPA00068"/>
<evidence type="ECO:0000256" key="9">
    <source>
        <dbReference type="ARBA" id="ARBA00023163"/>
    </source>
</evidence>
<dbReference type="InterPro" id="IPR036388">
    <property type="entry name" value="WH-like_DNA-bd_sf"/>
</dbReference>
<dbReference type="GO" id="GO:0005737">
    <property type="term" value="C:cytoplasm"/>
    <property type="evidence" value="ECO:0007669"/>
    <property type="project" value="UniProtKB-SubCell"/>
</dbReference>
<comment type="function">
    <text evidence="10">Regulates arginine biosynthesis genes.</text>
</comment>
<name>A0A095VPU2_9GAMM</name>
<dbReference type="InterPro" id="IPR020900">
    <property type="entry name" value="Arg_repress_DNA-bd"/>
</dbReference>
<protein>
    <recommendedName>
        <fullName evidence="4 10">Arginine repressor</fullName>
    </recommendedName>
</protein>
<organism evidence="13 14">
    <name type="scientific">Tatumella morbirosei</name>
    <dbReference type="NCBI Taxonomy" id="642227"/>
    <lineage>
        <taxon>Bacteria</taxon>
        <taxon>Pseudomonadati</taxon>
        <taxon>Pseudomonadota</taxon>
        <taxon>Gammaproteobacteria</taxon>
        <taxon>Enterobacterales</taxon>
        <taxon>Erwiniaceae</taxon>
        <taxon>Tatumella</taxon>
    </lineage>
</organism>
<dbReference type="STRING" id="642227.HA49_03845"/>
<dbReference type="GO" id="GO:0051259">
    <property type="term" value="P:protein complex oligomerization"/>
    <property type="evidence" value="ECO:0007669"/>
    <property type="project" value="InterPro"/>
</dbReference>
<dbReference type="InterPro" id="IPR020899">
    <property type="entry name" value="Arg_repress_C"/>
</dbReference>
<comment type="caution">
    <text evidence="13">The sequence shown here is derived from an EMBL/GenBank/DDBJ whole genome shotgun (WGS) entry which is preliminary data.</text>
</comment>
<reference evidence="13" key="1">
    <citation type="submission" date="2014-12" db="EMBL/GenBank/DDBJ databases">
        <title>The draft genome of the Tatumella morbirosei type strain, LMG23360T isolated from pineapple rot.</title>
        <authorList>
            <person name="Smits T.H."/>
            <person name="Palmer M."/>
            <person name="Venter S.N."/>
            <person name="Duffy B."/>
            <person name="Steenkamp E.T."/>
            <person name="Chan W.Y."/>
            <person name="Coutinho T.A."/>
            <person name="Coetzee M.P."/>
            <person name="De Maayer P."/>
        </authorList>
    </citation>
    <scope>NUCLEOTIDE SEQUENCE [LARGE SCALE GENOMIC DNA]</scope>
    <source>
        <strain evidence="13">LMG 23360</strain>
    </source>
</reference>
<sequence length="159" mass="17774">MPITSPATSRELQQLALCQRLILQNSYISQEALRQDVRRSGFPMVSQSTISRLLKTLGVIKIRNSRGQRIYTLNPLAQPLPRASRTIAEMVVDIVYNQEFILVHTAAGYGRAVARVIDCQQLPQMMGVVAGSDNVWIAPVHRQQIGPLYQQIRHLLSAG</sequence>
<proteinExistence type="inferred from homology"/>
<keyword evidence="8 10" id="KW-0238">DNA-binding</keyword>
<dbReference type="PANTHER" id="PTHR34471">
    <property type="entry name" value="ARGININE REPRESSOR"/>
    <property type="match status" value="1"/>
</dbReference>
<evidence type="ECO:0000256" key="4">
    <source>
        <dbReference type="ARBA" id="ARBA00021148"/>
    </source>
</evidence>
<dbReference type="RefSeq" id="WP_038017334.1">
    <property type="nucleotide sequence ID" value="NZ_JPKR02000001.1"/>
</dbReference>
<evidence type="ECO:0000313" key="14">
    <source>
        <dbReference type="Proteomes" id="UP000029577"/>
    </source>
</evidence>
<dbReference type="EMBL" id="JPKR02000001">
    <property type="protein sequence ID" value="KGD76640.1"/>
    <property type="molecule type" value="Genomic_DNA"/>
</dbReference>
<comment type="similarity">
    <text evidence="3 10">Belongs to the ArgR family.</text>
</comment>
<dbReference type="InterPro" id="IPR036390">
    <property type="entry name" value="WH_DNA-bd_sf"/>
</dbReference>
<feature type="domain" description="Arginine repressor C-terminal" evidence="12">
    <location>
        <begin position="88"/>
        <end position="153"/>
    </location>
</feature>
<evidence type="ECO:0000256" key="7">
    <source>
        <dbReference type="ARBA" id="ARBA00023015"/>
    </source>
</evidence>
<dbReference type="GO" id="GO:0006526">
    <property type="term" value="P:L-arginine biosynthetic process"/>
    <property type="evidence" value="ECO:0007669"/>
    <property type="project" value="UniProtKB-UniPathway"/>
</dbReference>
<dbReference type="PRINTS" id="PR01467">
    <property type="entry name" value="ARGREPRESSOR"/>
</dbReference>
<dbReference type="OrthoDB" id="6504145at2"/>
<dbReference type="GO" id="GO:0003677">
    <property type="term" value="F:DNA binding"/>
    <property type="evidence" value="ECO:0007669"/>
    <property type="project" value="UniProtKB-KW"/>
</dbReference>
<keyword evidence="10" id="KW-0028">Amino-acid biosynthesis</keyword>
<evidence type="ECO:0000256" key="5">
    <source>
        <dbReference type="ARBA" id="ARBA00022490"/>
    </source>
</evidence>
<keyword evidence="10" id="KW-0678">Repressor</keyword>
<dbReference type="Gene3D" id="3.30.1360.40">
    <property type="match status" value="1"/>
</dbReference>
<evidence type="ECO:0000256" key="6">
    <source>
        <dbReference type="ARBA" id="ARBA00022571"/>
    </source>
</evidence>
<evidence type="ECO:0000259" key="11">
    <source>
        <dbReference type="Pfam" id="PF01316"/>
    </source>
</evidence>